<dbReference type="PANTHER" id="PTHR30482:SF17">
    <property type="entry name" value="ABC TRANSPORTER ATP-BINDING PROTEIN"/>
    <property type="match status" value="1"/>
</dbReference>
<evidence type="ECO:0000256" key="2">
    <source>
        <dbReference type="ARBA" id="ARBA00022475"/>
    </source>
</evidence>
<evidence type="ECO:0000313" key="9">
    <source>
        <dbReference type="Proteomes" id="UP001428290"/>
    </source>
</evidence>
<dbReference type="EMBL" id="BAABRU010000002">
    <property type="protein sequence ID" value="GAA5526712.1"/>
    <property type="molecule type" value="Genomic_DNA"/>
</dbReference>
<feature type="transmembrane region" description="Helical" evidence="6">
    <location>
        <begin position="254"/>
        <end position="276"/>
    </location>
</feature>
<evidence type="ECO:0000256" key="3">
    <source>
        <dbReference type="ARBA" id="ARBA00022692"/>
    </source>
</evidence>
<accession>A0ABP9WU33</accession>
<dbReference type="InterPro" id="IPR001851">
    <property type="entry name" value="ABC_transp_permease"/>
</dbReference>
<protein>
    <recommendedName>
        <fullName evidence="10">Branched-chain amino acid ABC transporter permease</fullName>
    </recommendedName>
</protein>
<feature type="transmembrane region" description="Helical" evidence="6">
    <location>
        <begin position="163"/>
        <end position="180"/>
    </location>
</feature>
<evidence type="ECO:0000256" key="1">
    <source>
        <dbReference type="ARBA" id="ARBA00004651"/>
    </source>
</evidence>
<evidence type="ECO:0000256" key="7">
    <source>
        <dbReference type="SAM" id="SignalP"/>
    </source>
</evidence>
<keyword evidence="7" id="KW-0732">Signal</keyword>
<sequence>MQRLCPLLPLVAIGGLASLPFAFAADTTRFWQGVFIQIFILAIYALSYDLLMGYTGMISFGHALFFGAGGYTAAILLRQAEPPSMLIVIAAVIVVGATIGAAVGALSLRVSGVYFSMITLALAEIAFILFKADDPKLKPITGGEIGLQGIVVPTAIDATTYRLRFYFLTLACMVGLYYAARRLINSPTGRVFVAIRENEPRATALGYNTLHFKLLATAISSTIAALAGMLMVLYEKSASFEMLSVNLTIQALLMTIIGGIGTLIGPMLGAATIRLLDHGLKGEFMQALLPAWLRPDLVFGIVYVVLVLFFPAGLMGAIRKLRGKTSRSSVERLRQAMKPKAES</sequence>
<dbReference type="Proteomes" id="UP001428290">
    <property type="component" value="Unassembled WGS sequence"/>
</dbReference>
<dbReference type="PANTHER" id="PTHR30482">
    <property type="entry name" value="HIGH-AFFINITY BRANCHED-CHAIN AMINO ACID TRANSPORT SYSTEM PERMEASE"/>
    <property type="match status" value="1"/>
</dbReference>
<dbReference type="CDD" id="cd06581">
    <property type="entry name" value="TM_PBP1_LivM_like"/>
    <property type="match status" value="1"/>
</dbReference>
<evidence type="ECO:0000256" key="5">
    <source>
        <dbReference type="ARBA" id="ARBA00023136"/>
    </source>
</evidence>
<name>A0ABP9WU33_9CHLR</name>
<feature type="transmembrane region" description="Helical" evidence="6">
    <location>
        <begin position="63"/>
        <end position="80"/>
    </location>
</feature>
<gene>
    <name evidence="8" type="ORF">Hgul01_00489</name>
</gene>
<feature type="signal peptide" evidence="7">
    <location>
        <begin position="1"/>
        <end position="24"/>
    </location>
</feature>
<comment type="caution">
    <text evidence="8">The sequence shown here is derived from an EMBL/GenBank/DDBJ whole genome shotgun (WGS) entry which is preliminary data.</text>
</comment>
<reference evidence="8 9" key="1">
    <citation type="submission" date="2024-02" db="EMBL/GenBank/DDBJ databases">
        <title>Herpetosiphon gulosus NBRC 112829.</title>
        <authorList>
            <person name="Ichikawa N."/>
            <person name="Katano-Makiyama Y."/>
            <person name="Hidaka K."/>
        </authorList>
    </citation>
    <scope>NUCLEOTIDE SEQUENCE [LARGE SCALE GENOMIC DNA]</scope>
    <source>
        <strain evidence="8 9">NBRC 112829</strain>
    </source>
</reference>
<dbReference type="InterPro" id="IPR043428">
    <property type="entry name" value="LivM-like"/>
</dbReference>
<dbReference type="Pfam" id="PF02653">
    <property type="entry name" value="BPD_transp_2"/>
    <property type="match status" value="1"/>
</dbReference>
<dbReference type="RefSeq" id="WP_345720353.1">
    <property type="nucleotide sequence ID" value="NZ_BAABRU010000002.1"/>
</dbReference>
<proteinExistence type="predicted"/>
<evidence type="ECO:0000313" key="8">
    <source>
        <dbReference type="EMBL" id="GAA5526712.1"/>
    </source>
</evidence>
<evidence type="ECO:0008006" key="10">
    <source>
        <dbReference type="Google" id="ProtNLM"/>
    </source>
</evidence>
<feature type="transmembrane region" description="Helical" evidence="6">
    <location>
        <begin position="297"/>
        <end position="318"/>
    </location>
</feature>
<evidence type="ECO:0000256" key="6">
    <source>
        <dbReference type="SAM" id="Phobius"/>
    </source>
</evidence>
<keyword evidence="3 6" id="KW-0812">Transmembrane</keyword>
<comment type="subcellular location">
    <subcellularLocation>
        <location evidence="1">Cell membrane</location>
        <topology evidence="1">Multi-pass membrane protein</topology>
    </subcellularLocation>
</comment>
<feature type="transmembrane region" description="Helical" evidence="6">
    <location>
        <begin position="214"/>
        <end position="234"/>
    </location>
</feature>
<evidence type="ECO:0000256" key="4">
    <source>
        <dbReference type="ARBA" id="ARBA00022989"/>
    </source>
</evidence>
<keyword evidence="4 6" id="KW-1133">Transmembrane helix</keyword>
<feature type="chain" id="PRO_5046022507" description="Branched-chain amino acid ABC transporter permease" evidence="7">
    <location>
        <begin position="25"/>
        <end position="343"/>
    </location>
</feature>
<keyword evidence="2" id="KW-1003">Cell membrane</keyword>
<feature type="transmembrane region" description="Helical" evidence="6">
    <location>
        <begin position="113"/>
        <end position="130"/>
    </location>
</feature>
<feature type="transmembrane region" description="Helical" evidence="6">
    <location>
        <begin position="86"/>
        <end position="106"/>
    </location>
</feature>
<keyword evidence="5 6" id="KW-0472">Membrane</keyword>
<keyword evidence="9" id="KW-1185">Reference proteome</keyword>
<feature type="transmembrane region" description="Helical" evidence="6">
    <location>
        <begin position="34"/>
        <end position="51"/>
    </location>
</feature>
<organism evidence="8 9">
    <name type="scientific">Herpetosiphon gulosus</name>
    <dbReference type="NCBI Taxonomy" id="1973496"/>
    <lineage>
        <taxon>Bacteria</taxon>
        <taxon>Bacillati</taxon>
        <taxon>Chloroflexota</taxon>
        <taxon>Chloroflexia</taxon>
        <taxon>Herpetosiphonales</taxon>
        <taxon>Herpetosiphonaceae</taxon>
        <taxon>Herpetosiphon</taxon>
    </lineage>
</organism>